<dbReference type="InterPro" id="IPR011049">
    <property type="entry name" value="Serralysin-like_metalloprot_C"/>
</dbReference>
<dbReference type="EMBL" id="AM286415">
    <property type="protein sequence ID" value="CAL11413.1"/>
    <property type="molecule type" value="Genomic_DNA"/>
</dbReference>
<keyword evidence="3" id="KW-0106">Calcium</keyword>
<dbReference type="Proteomes" id="UP000000642">
    <property type="component" value="Chromosome"/>
</dbReference>
<gene>
    <name evidence="4" type="ordered locus">YE1322</name>
</gene>
<dbReference type="InterPro" id="IPR050557">
    <property type="entry name" value="RTX_toxin/Mannuronan_C5-epim"/>
</dbReference>
<dbReference type="KEGG" id="yen:YE1322"/>
<evidence type="ECO:0000256" key="1">
    <source>
        <dbReference type="ARBA" id="ARBA00004613"/>
    </source>
</evidence>
<dbReference type="eggNOG" id="COG2931">
    <property type="taxonomic scope" value="Bacteria"/>
</dbReference>
<sequence>MGYIKEESFYFNQANDLLVKLKKSIFEIGYYTISQGDEKAAKQFHNGICYALSAKFLMEERNYGVGGGKRYFNWLQQAIDSYKKNAAISNRDPTDIKRKLLMQYHRQFLYTELELLQKMQYSQNILGNHVKLRVDFKNIINFLHSEKSMVTNVDVLKFYSEIKEGAVYGKVKCKKLVGIINKYVADNSEEFEKIINSTKINGKGNSYKIDSLADNILMGFYKKLDGREEGGNENFMITSKDFALLLGEAILAEKKRYHDNYGAFLLKRGLYPFGIGNEDYKQQVMTNSLTEREAEYNVLMSNLANIDKSVYVSLLSPTHAMAISVIKDRTSTYWTFFDPNNGAKVYDNYAEFKRHVDKLLTKEGYFNQSVKDTLVANFDFSVDHIKFEENPNHKNDDSVWKVARDGEEAYVLKSMKENQIIFDIDNSKNTARIIDFALDDNSNKVKNIVVEINSDTIVFNVHIENYSIDSVFRELKKDINRILKYQVEHGVIKDLSYRGYISPFKGAPLSLLKGTPPEKYKDIPCYNPELESLNARAKNAIQTLDLLSQGRVSPVEISSDPKASLTTFFDSGSDELTNREILKNIADSKYYLKSRQELLTLQYVSANNPEFTTIKPHQALEFSKKWYVNKVENKLWLMNNSIKYNIDNASHSSQNLTLALDLNLSIKRQINLGVLYLYYANKGKKNKFKDKINKYNELNYVSASGFASKDELEQLDKFRQNFYALDEIKYIDIHKKVLTEKIENGIKIDDSGGYQLMVNNKVFNLFCHKSRGGYIYSVYNTEGWEYSFSANNQESANKKLSLILNNYLSDLNDGRELLQIEYHLYHLEFPVSSDFYAQVPLGNLYQQNIVSERDKLVKLGITYLNGDTISYSTLYDMGMAIDGKIITTAAISANANWRNHLHFDPSKLNDFYTATDPTNPELQLSLKVVRKLFINDDSASSLLLPHHDPVVVNEAQKRLDTIKHFVNTDGKISSYLWRGFATVTATSSRLQSIGAYTGKATQLFSIARLSVSSVSMSKRLQDPNISDEERQEIIKQLALGWSSTVVDFGTDVMQPTFNKLHYYFNKKLSSGSRYGAARLGYQAGAKSAKYAGSSLNMASAAFDIYDAIDNLSKAIKETNPELRNDYFINSSFSTIGAAVSIATAVALAIGISTAGPIGILTGAAIMLGGMTYNAIRQVEYIKREIDLSGWEIFKTGIRLAFGAEPEKYIVQRLKDKDKEKLEKHIKDLLENAFEQRIKPMGYNNYLYVNEGIDLSPVKKYVFVYKIDHAENYSEYDINNIIREKNLTGYMHDDNYEFSDVFSGKRNYKVPYVYRYALMRDARSPLSENELNHWEKTVNVDDFHIIEKDVIDLHNRNAQNNAIIKNMDMFNIHPALNSMRSYWHDRNKDTETSVLSIKGDNVEDFSTHFNLGWGDDLAIGYKDYKNSFDVGQGTKIFIGGDKEDVFYLMDNVEASINSPASVLDGQDGSDTLIVMGLRFGNEGYELNLARGYVKYINNELRLATLLSIENAYGQKNKKDLLIGDNNVNVLNGGGGYTEDRLEGGGGNDILTLLRGTAVGGEGIDTYIISSAPYSAAHVVIYEDALDEVSTIQLQAKSDKIESIELKNNDVVIKFIDDYNYNSTVVLKGAFKLNSYGDKKELTHSYILNTSDNMILVPNWPAVLDKDIINLDSSLEMLAFYNPLIEQNLNEDVQSVERTRVTITKYLYKGDLIKINDEEINFPPFIKASVNGHKATIDTIFGNGLGSTFENLGGGDFITANGGDNIYHIPNLLLTVGNENNTLRLECRVLAGGPHSNNTMHLVLDDVSGYDLNVDKNLLGDIVIKHKDNPDAFVSIEISNSHKLTLVDGKQLITLIDKNEKLFYIDSSAEIFELLEMQPTLYATTEDNDHIVIPDSYRLADNRLYAKHGDDVISDLSGRGHKIYGDVGNDIIYAKGGDNMLSGGDGHDELFGGNGNDLLYGGQGDDILNSGDGINVFAGGEGDDSYVFEPGHGDNIIFDNKGRNSIIFKGIDYRVLQFKKQDSNLTININNSNKTVTIENYFVVGSEQRGRLFTFKTDEYQLAGDNLSLLIDSMSSTSDLRWESVQPLLNSSNNWYADPMRSSIVKLESTVG</sequence>
<reference evidence="4 5" key="1">
    <citation type="journal article" date="2006" name="PLoS Genet.">
        <title>The complete genome sequence and comparative genome analysis of the high pathogenicity Yersinia enterocolitica strain 8081.</title>
        <authorList>
            <person name="Thomson N.R."/>
            <person name="Howard S."/>
            <person name="Wren B.W."/>
            <person name="Holden M.T.G."/>
            <person name="Crossman L."/>
            <person name="Challis G.L."/>
            <person name="Churcher C."/>
            <person name="Mungall K."/>
            <person name="Brooks K."/>
            <person name="Chillingworth T."/>
            <person name="Feltwell T."/>
            <person name="Abdellah Z."/>
            <person name="Hauser H."/>
            <person name="Jagels K."/>
            <person name="Maddison M."/>
            <person name="Moule S."/>
            <person name="Sanders M."/>
            <person name="Whitehead S."/>
            <person name="Quail M.A."/>
            <person name="Dougan G."/>
            <person name="Parkhill J."/>
            <person name="Prentice M.B."/>
        </authorList>
    </citation>
    <scope>NUCLEOTIDE SEQUENCE [LARGE SCALE GENOMIC DNA]</scope>
    <source>
        <strain evidence="5">NCTC 13174 / 8081</strain>
    </source>
</reference>
<dbReference type="PATRIC" id="fig|393305.7.peg.1435"/>
<comment type="subcellular location">
    <subcellularLocation>
        <location evidence="1">Secreted</location>
    </subcellularLocation>
</comment>
<dbReference type="GO" id="GO:0005509">
    <property type="term" value="F:calcium ion binding"/>
    <property type="evidence" value="ECO:0007669"/>
    <property type="project" value="InterPro"/>
</dbReference>
<dbReference type="PANTHER" id="PTHR38340">
    <property type="entry name" value="S-LAYER PROTEIN"/>
    <property type="match status" value="1"/>
</dbReference>
<dbReference type="InterPro" id="IPR001343">
    <property type="entry name" value="Hemolysn_Ca-bd"/>
</dbReference>
<evidence type="ECO:0000256" key="3">
    <source>
        <dbReference type="ARBA" id="ARBA00022837"/>
    </source>
</evidence>
<dbReference type="Pfam" id="PF00353">
    <property type="entry name" value="HemolysinCabind"/>
    <property type="match status" value="2"/>
</dbReference>
<dbReference type="CDD" id="cd20494">
    <property type="entry name" value="C58_RtxA"/>
    <property type="match status" value="1"/>
</dbReference>
<evidence type="ECO:0000313" key="4">
    <source>
        <dbReference type="EMBL" id="CAL11413.1"/>
    </source>
</evidence>
<dbReference type="PRINTS" id="PR00313">
    <property type="entry name" value="CABNDNGRPT"/>
</dbReference>
<keyword evidence="2" id="KW-0964">Secreted</keyword>
<proteinExistence type="predicted"/>
<name>A1JLA7_YERE8</name>
<dbReference type="OrthoDB" id="6480940at2"/>
<dbReference type="PROSITE" id="PS00330">
    <property type="entry name" value="HEMOLYSIN_CALCIUM"/>
    <property type="match status" value="1"/>
</dbReference>
<dbReference type="HOGENOM" id="CLU_001502_0_0_6"/>
<dbReference type="RefSeq" id="WP_011815928.1">
    <property type="nucleotide sequence ID" value="NC_008800.1"/>
</dbReference>
<evidence type="ECO:0000313" key="5">
    <source>
        <dbReference type="Proteomes" id="UP000000642"/>
    </source>
</evidence>
<protein>
    <submittedName>
        <fullName evidence="4">RTX-family protein</fullName>
    </submittedName>
</protein>
<dbReference type="SUPFAM" id="SSF51120">
    <property type="entry name" value="beta-Roll"/>
    <property type="match status" value="2"/>
</dbReference>
<accession>A1JLA7</accession>
<dbReference type="PANTHER" id="PTHR38340:SF1">
    <property type="entry name" value="S-LAYER PROTEIN"/>
    <property type="match status" value="1"/>
</dbReference>
<organism evidence="4 5">
    <name type="scientific">Yersinia enterocolitica serotype O:8 / biotype 1B (strain NCTC 13174 / 8081)</name>
    <dbReference type="NCBI Taxonomy" id="393305"/>
    <lineage>
        <taxon>Bacteria</taxon>
        <taxon>Pseudomonadati</taxon>
        <taxon>Pseudomonadota</taxon>
        <taxon>Gammaproteobacteria</taxon>
        <taxon>Enterobacterales</taxon>
        <taxon>Yersiniaceae</taxon>
        <taxon>Yersinia</taxon>
    </lineage>
</organism>
<dbReference type="GO" id="GO:0005576">
    <property type="term" value="C:extracellular region"/>
    <property type="evidence" value="ECO:0007669"/>
    <property type="project" value="UniProtKB-SubCell"/>
</dbReference>
<dbReference type="InterPro" id="IPR018511">
    <property type="entry name" value="Hemolysin-typ_Ca-bd_CS"/>
</dbReference>
<dbReference type="Gene3D" id="2.150.10.10">
    <property type="entry name" value="Serralysin-like metalloprotease, C-terminal"/>
    <property type="match status" value="2"/>
</dbReference>
<evidence type="ECO:0000256" key="2">
    <source>
        <dbReference type="ARBA" id="ARBA00022525"/>
    </source>
</evidence>